<dbReference type="InterPro" id="IPR011701">
    <property type="entry name" value="MFS"/>
</dbReference>
<keyword evidence="3 6" id="KW-1133">Transmembrane helix</keyword>
<evidence type="ECO:0000313" key="9">
    <source>
        <dbReference type="Proteomes" id="UP001259347"/>
    </source>
</evidence>
<feature type="transmembrane region" description="Helical" evidence="6">
    <location>
        <begin position="49"/>
        <end position="70"/>
    </location>
</feature>
<evidence type="ECO:0000256" key="3">
    <source>
        <dbReference type="ARBA" id="ARBA00022989"/>
    </source>
</evidence>
<feature type="region of interest" description="Disordered" evidence="5">
    <location>
        <begin position="411"/>
        <end position="436"/>
    </location>
</feature>
<dbReference type="InterPro" id="IPR036259">
    <property type="entry name" value="MFS_trans_sf"/>
</dbReference>
<dbReference type="Pfam" id="PF07690">
    <property type="entry name" value="MFS_1"/>
    <property type="match status" value="2"/>
</dbReference>
<feature type="transmembrane region" description="Helical" evidence="6">
    <location>
        <begin position="234"/>
        <end position="254"/>
    </location>
</feature>
<dbReference type="Gene3D" id="1.20.1250.20">
    <property type="entry name" value="MFS general substrate transporter like domains"/>
    <property type="match status" value="2"/>
</dbReference>
<feature type="transmembrane region" description="Helical" evidence="6">
    <location>
        <begin position="12"/>
        <end position="29"/>
    </location>
</feature>
<evidence type="ECO:0000256" key="1">
    <source>
        <dbReference type="ARBA" id="ARBA00004651"/>
    </source>
</evidence>
<feature type="transmembrane region" description="Helical" evidence="6">
    <location>
        <begin position="385"/>
        <end position="406"/>
    </location>
</feature>
<keyword evidence="9" id="KW-1185">Reference proteome</keyword>
<feature type="transmembrane region" description="Helical" evidence="6">
    <location>
        <begin position="178"/>
        <end position="196"/>
    </location>
</feature>
<accession>A0ABU1SFH8</accession>
<dbReference type="PANTHER" id="PTHR23528:SF1">
    <property type="entry name" value="MAJOR FACILITATOR SUPERFAMILY (MFS) PROFILE DOMAIN-CONTAINING PROTEIN"/>
    <property type="match status" value="1"/>
</dbReference>
<dbReference type="EMBL" id="JAVDUM010000013">
    <property type="protein sequence ID" value="MDR6868322.1"/>
    <property type="molecule type" value="Genomic_DNA"/>
</dbReference>
<feature type="transmembrane region" description="Helical" evidence="6">
    <location>
        <begin position="322"/>
        <end position="347"/>
    </location>
</feature>
<evidence type="ECO:0000256" key="5">
    <source>
        <dbReference type="SAM" id="MobiDB-lite"/>
    </source>
</evidence>
<feature type="transmembrane region" description="Helical" evidence="6">
    <location>
        <begin position="150"/>
        <end position="172"/>
    </location>
</feature>
<keyword evidence="4 6" id="KW-0472">Membrane</keyword>
<feature type="transmembrane region" description="Helical" evidence="6">
    <location>
        <begin position="91"/>
        <end position="111"/>
    </location>
</feature>
<gene>
    <name evidence="8" type="ORF">J2Y69_002936</name>
</gene>
<evidence type="ECO:0000256" key="2">
    <source>
        <dbReference type="ARBA" id="ARBA00022692"/>
    </source>
</evidence>
<evidence type="ECO:0000259" key="7">
    <source>
        <dbReference type="PROSITE" id="PS50850"/>
    </source>
</evidence>
<feature type="transmembrane region" description="Helical" evidence="6">
    <location>
        <begin position="117"/>
        <end position="138"/>
    </location>
</feature>
<comment type="caution">
    <text evidence="8">The sequence shown here is derived from an EMBL/GenBank/DDBJ whole genome shotgun (WGS) entry which is preliminary data.</text>
</comment>
<protein>
    <submittedName>
        <fullName evidence="8">MFS family permease</fullName>
    </submittedName>
</protein>
<evidence type="ECO:0000256" key="4">
    <source>
        <dbReference type="ARBA" id="ARBA00023136"/>
    </source>
</evidence>
<comment type="subcellular location">
    <subcellularLocation>
        <location evidence="1">Cell membrane</location>
        <topology evidence="1">Multi-pass membrane protein</topology>
    </subcellularLocation>
</comment>
<evidence type="ECO:0000313" key="8">
    <source>
        <dbReference type="EMBL" id="MDR6868322.1"/>
    </source>
</evidence>
<feature type="domain" description="Major facilitator superfamily (MFS) profile" evidence="7">
    <location>
        <begin position="225"/>
        <end position="436"/>
    </location>
</feature>
<feature type="transmembrane region" description="Helical" evidence="6">
    <location>
        <begin position="359"/>
        <end position="379"/>
    </location>
</feature>
<sequence length="436" mass="44352">MNSGGHGVRRVRPTWFLLFTLAWLAIWTVQLTPVQLLLPLQLDTEGHDWIAGVVWAGVVLSVGGFAGVVAGPLAGRLSDRTRSRWGRRRPWAIGGSVVAAAGLLLTGIAVGPLAVGGAWIVVSVGVAVASAAYTALIADQLTAQRGAASAAASSAQAVGIVVGVGAVVLLGLGVTASYVLLAVVIVVVGAGAALLLPDPAPSPMSATAAGAGLGRRRASSLRDRDFRWLLAGRFVVNVGNALGTSLLLFFLMYGLGVPAVEAQDDLLLLIVIYTVFVVIASIVVGILSDRTGRRRLLTVVSALVQAVSGIVIMLSPDLLMTTVAAAIMGAGYGAYMAVSLAFATDLLRDPQDHARDLSVVNVSASLGQLLGPLLGAGLVAVVGGFWLLFVAASVLSVVGAVMTLAVRARSGPAPTAPAQTDPGPIPPSSARGSARR</sequence>
<organism evidence="8 9">
    <name type="scientific">Microbacterium resistens</name>
    <dbReference type="NCBI Taxonomy" id="156977"/>
    <lineage>
        <taxon>Bacteria</taxon>
        <taxon>Bacillati</taxon>
        <taxon>Actinomycetota</taxon>
        <taxon>Actinomycetes</taxon>
        <taxon>Micrococcales</taxon>
        <taxon>Microbacteriaceae</taxon>
        <taxon>Microbacterium</taxon>
    </lineage>
</organism>
<dbReference type="PANTHER" id="PTHR23528">
    <property type="match status" value="1"/>
</dbReference>
<proteinExistence type="predicted"/>
<dbReference type="Proteomes" id="UP001259347">
    <property type="component" value="Unassembled WGS sequence"/>
</dbReference>
<dbReference type="RefSeq" id="WP_310022009.1">
    <property type="nucleotide sequence ID" value="NZ_JAVDUM010000013.1"/>
</dbReference>
<dbReference type="InterPro" id="IPR020846">
    <property type="entry name" value="MFS_dom"/>
</dbReference>
<evidence type="ECO:0000256" key="6">
    <source>
        <dbReference type="SAM" id="Phobius"/>
    </source>
</evidence>
<reference evidence="8 9" key="1">
    <citation type="submission" date="2023-07" db="EMBL/GenBank/DDBJ databases">
        <title>Sorghum-associated microbial communities from plants grown in Nebraska, USA.</title>
        <authorList>
            <person name="Schachtman D."/>
        </authorList>
    </citation>
    <scope>NUCLEOTIDE SEQUENCE [LARGE SCALE GENOMIC DNA]</scope>
    <source>
        <strain evidence="8 9">2980</strain>
    </source>
</reference>
<feature type="transmembrane region" description="Helical" evidence="6">
    <location>
        <begin position="296"/>
        <end position="316"/>
    </location>
</feature>
<dbReference type="PROSITE" id="PS50850">
    <property type="entry name" value="MFS"/>
    <property type="match status" value="1"/>
</dbReference>
<dbReference type="SUPFAM" id="SSF103473">
    <property type="entry name" value="MFS general substrate transporter"/>
    <property type="match status" value="1"/>
</dbReference>
<keyword evidence="2 6" id="KW-0812">Transmembrane</keyword>
<feature type="transmembrane region" description="Helical" evidence="6">
    <location>
        <begin position="266"/>
        <end position="287"/>
    </location>
</feature>
<name>A0ABU1SFH8_9MICO</name>